<gene>
    <name evidence="11" type="ORF">CDAUBV1_LOCUS4237</name>
</gene>
<reference evidence="11" key="1">
    <citation type="submission" date="2024-06" db="EMBL/GenBank/DDBJ databases">
        <authorList>
            <person name="Liu X."/>
            <person name="Lenzi L."/>
            <person name="Haldenby T S."/>
            <person name="Uol C."/>
        </authorList>
    </citation>
    <scope>NUCLEOTIDE SEQUENCE</scope>
</reference>
<proteinExistence type="predicted"/>
<dbReference type="SUPFAM" id="SSF52151">
    <property type="entry name" value="FabD/lysophospholipase-like"/>
    <property type="match status" value="1"/>
</dbReference>
<feature type="domain" description="PNPLA" evidence="10">
    <location>
        <begin position="755"/>
        <end position="1003"/>
    </location>
</feature>
<dbReference type="InterPro" id="IPR047148">
    <property type="entry name" value="PLPL9"/>
</dbReference>
<dbReference type="InterPro" id="IPR036770">
    <property type="entry name" value="Ankyrin_rpt-contain_sf"/>
</dbReference>
<dbReference type="InterPro" id="IPR016035">
    <property type="entry name" value="Acyl_Trfase/lysoPLipase"/>
</dbReference>
<dbReference type="SMART" id="SM00248">
    <property type="entry name" value="ANK"/>
    <property type="match status" value="7"/>
</dbReference>
<dbReference type="Pfam" id="PF12796">
    <property type="entry name" value="Ank_2"/>
    <property type="match status" value="2"/>
</dbReference>
<dbReference type="GO" id="GO:0005739">
    <property type="term" value="C:mitochondrion"/>
    <property type="evidence" value="ECO:0007669"/>
    <property type="project" value="TreeGrafter"/>
</dbReference>
<evidence type="ECO:0000259" key="10">
    <source>
        <dbReference type="PROSITE" id="PS51635"/>
    </source>
</evidence>
<evidence type="ECO:0000256" key="5">
    <source>
        <dbReference type="ARBA" id="ARBA00023098"/>
    </source>
</evidence>
<feature type="active site" description="Nucleophile" evidence="8">
    <location>
        <position position="793"/>
    </location>
</feature>
<dbReference type="PROSITE" id="PS51635">
    <property type="entry name" value="PNPLA"/>
    <property type="match status" value="1"/>
</dbReference>
<dbReference type="GO" id="GO:0047499">
    <property type="term" value="F:calcium-independent phospholipase A2 activity"/>
    <property type="evidence" value="ECO:0007669"/>
    <property type="project" value="InterPro"/>
</dbReference>
<dbReference type="Pfam" id="PF01734">
    <property type="entry name" value="Patatin"/>
    <property type="match status" value="1"/>
</dbReference>
<feature type="short sequence motif" description="GXSXG" evidence="8">
    <location>
        <begin position="791"/>
        <end position="795"/>
    </location>
</feature>
<evidence type="ECO:0000256" key="9">
    <source>
        <dbReference type="SAM" id="MobiDB-lite"/>
    </source>
</evidence>
<dbReference type="PANTHER" id="PTHR24139:SF34">
    <property type="entry name" value="85_88 KDA CALCIUM-INDEPENDENT PHOSPHOLIPASE A2"/>
    <property type="match status" value="1"/>
</dbReference>
<dbReference type="Proteomes" id="UP001497525">
    <property type="component" value="Unassembled WGS sequence"/>
</dbReference>
<comment type="caution">
    <text evidence="11">The sequence shown here is derived from an EMBL/GenBank/DDBJ whole genome shotgun (WGS) entry which is preliminary data.</text>
</comment>
<keyword evidence="3 8" id="KW-0378">Hydrolase</keyword>
<dbReference type="PROSITE" id="PS50088">
    <property type="entry name" value="ANK_REPEAT"/>
    <property type="match status" value="2"/>
</dbReference>
<dbReference type="EC" id="3.1.1.4" evidence="1"/>
<feature type="region of interest" description="Disordered" evidence="9">
    <location>
        <begin position="567"/>
        <end position="586"/>
    </location>
</feature>
<evidence type="ECO:0000256" key="6">
    <source>
        <dbReference type="ARBA" id="ARBA00023422"/>
    </source>
</evidence>
<evidence type="ECO:0000256" key="1">
    <source>
        <dbReference type="ARBA" id="ARBA00013278"/>
    </source>
</evidence>
<evidence type="ECO:0000256" key="8">
    <source>
        <dbReference type="PROSITE-ProRule" id="PRU01161"/>
    </source>
</evidence>
<evidence type="ECO:0000256" key="7">
    <source>
        <dbReference type="PROSITE-ProRule" id="PRU00023"/>
    </source>
</evidence>
<feature type="region of interest" description="Disordered" evidence="9">
    <location>
        <begin position="507"/>
        <end position="528"/>
    </location>
</feature>
<keyword evidence="2" id="KW-0677">Repeat</keyword>
<keyword evidence="5 8" id="KW-0443">Lipid metabolism</keyword>
<dbReference type="EMBL" id="CAXLJL010000101">
    <property type="protein sequence ID" value="CAL5131734.1"/>
    <property type="molecule type" value="Genomic_DNA"/>
</dbReference>
<dbReference type="GO" id="GO:0016042">
    <property type="term" value="P:lipid catabolic process"/>
    <property type="evidence" value="ECO:0007669"/>
    <property type="project" value="UniProtKB-UniRule"/>
</dbReference>
<dbReference type="Gene3D" id="3.40.1090.10">
    <property type="entry name" value="Cytosolic phospholipase A2 catalytic domain"/>
    <property type="match status" value="1"/>
</dbReference>
<dbReference type="PROSITE" id="PS50297">
    <property type="entry name" value="ANK_REP_REGION"/>
    <property type="match status" value="1"/>
</dbReference>
<dbReference type="PANTHER" id="PTHR24139">
    <property type="entry name" value="CALCIUM-INDEPENDENT PHOSPHOLIPASE A2"/>
    <property type="match status" value="1"/>
</dbReference>
<dbReference type="Gene3D" id="1.25.40.20">
    <property type="entry name" value="Ankyrin repeat-containing domain"/>
    <property type="match status" value="2"/>
</dbReference>
<feature type="repeat" description="ANK" evidence="7">
    <location>
        <begin position="372"/>
        <end position="405"/>
    </location>
</feature>
<keyword evidence="8" id="KW-0442">Lipid degradation</keyword>
<dbReference type="GO" id="GO:2000304">
    <property type="term" value="P:positive regulation of ceramide biosynthetic process"/>
    <property type="evidence" value="ECO:0007669"/>
    <property type="project" value="TreeGrafter"/>
</dbReference>
<feature type="compositionally biased region" description="Polar residues" evidence="9">
    <location>
        <begin position="567"/>
        <end position="583"/>
    </location>
</feature>
<sequence>MASNTYLNVSSLGKYVSNFVKTALSSISPNKVVAYTQSQYDTEYQDCELLYHQEPLFFFYKVANHFEMVYVPRKGESVNGEEVPFAYSLFRFQGTEEAGAAAFARHIEVLEPLHSSSGSLNLPFDRVQIEKAAALCREQLGWTAAHIAAAASWPEVFQSSAVRDMLNRYDPASGMTPLRIAIEAEDTGLMEHFLSLSDIELGGVNEDGETILHLAAKHCSAKMLSLLLPRLGDEVDVNALTNAGDSALLLACVKPSKECIELLLNAGANPLVGAAALPLQCVVRADSMECVDLITSHCPNAVNCQEQNDLDYPIHCAANSKMVRHLIELGADLDVANASGETMLHKKVRENDLEEVLYLLSRGADPNVGDSEGSHPLHYAVKFGACIHIIRALIVFEADPSALDNRNQTPRHILCVGPTDYALSASKDLALYTMHAVGASRCPPNLEDCTAGCINLESARRKHIAVFDGTAPEVVHNMNEDFSSLFEEIFSAGAQVTAQWSHRRRHTRCGSYGQATEKGLSDKEFNDDASSVSRTNAILDSPLPSNQTLLNSSSGLNRRYSYQSFSHLRSSQHSGSRTSQLNLASDPEEYHMQYVNGDRFSERMNSKRPSRMSEPYRCPLSPLHFFSRDCCCDEEYLHYRYDIANDGSEPQASQRERNDIPDGPEALADRQSRWSVSSSSSSFSTDDYGLSKRTYSPNPKGEQFQGSDGLFSLSADKDEPPTFAVHSESVPTTEKSTKHESDKGFSCGPRGYRVISLDGGGIRGLVLVQALRALERVTGKRVTELFDWIIGTSTGGILGLMITRGKCLRCCRGLLFSFKDTVFAGKRPYSADGFESILRREFGENTLMTDLKKIRVAVTTVVCDRCPPILHLFRNYPSPRLRLHDLMKSLHSDDLDHHRRLSDIAEQTNTEDESGKASLVSVPSSVLNFIMGASGFLTRNGSLSPVPPPDAECGIKFDPVPPDSEQLVWKAARATGAAPTYFRPCGRFLDGGLMSNNPTLDLLTELQEMQMARQLKGKATIPLAVVVSLGTGRMPVEAVQSVDVFRPQSLMETFQSALGISSLGRIVVEVATLTEGAVVDRAAAWCASLGVPFFRMSPRISLHIPLNTVDTKELLQLVWETEVYLYNIRDRIQQLGAILSQE</sequence>
<evidence type="ECO:0000256" key="2">
    <source>
        <dbReference type="ARBA" id="ARBA00022737"/>
    </source>
</evidence>
<feature type="short sequence motif" description="DGA/G" evidence="8">
    <location>
        <begin position="990"/>
        <end position="992"/>
    </location>
</feature>
<dbReference type="GO" id="GO:0052816">
    <property type="term" value="F:long-chain fatty acyl-CoA hydrolase activity"/>
    <property type="evidence" value="ECO:0007669"/>
    <property type="project" value="TreeGrafter"/>
</dbReference>
<feature type="active site" description="Proton acceptor" evidence="8">
    <location>
        <position position="990"/>
    </location>
</feature>
<evidence type="ECO:0000256" key="3">
    <source>
        <dbReference type="ARBA" id="ARBA00022801"/>
    </source>
</evidence>
<dbReference type="SUPFAM" id="SSF48403">
    <property type="entry name" value="Ankyrin repeat"/>
    <property type="match status" value="1"/>
</dbReference>
<name>A0AAV2T6N0_CALDB</name>
<comment type="catalytic activity">
    <reaction evidence="6">
        <text>a 1,2-diacyl-sn-glycero-3-phosphocholine + H2O = a 1-acyl-sn-glycero-3-phosphocholine + a fatty acid + H(+)</text>
        <dbReference type="Rhea" id="RHEA:15801"/>
        <dbReference type="ChEBI" id="CHEBI:15377"/>
        <dbReference type="ChEBI" id="CHEBI:15378"/>
        <dbReference type="ChEBI" id="CHEBI:28868"/>
        <dbReference type="ChEBI" id="CHEBI:57643"/>
        <dbReference type="ChEBI" id="CHEBI:58168"/>
        <dbReference type="EC" id="3.1.1.4"/>
    </reaction>
    <physiologicalReaction direction="left-to-right" evidence="6">
        <dbReference type="Rhea" id="RHEA:15802"/>
    </physiologicalReaction>
</comment>
<feature type="short sequence motif" description="GXGXXG" evidence="8">
    <location>
        <begin position="759"/>
        <end position="764"/>
    </location>
</feature>
<accession>A0AAV2T6N0</accession>
<feature type="region of interest" description="Disordered" evidence="9">
    <location>
        <begin position="646"/>
        <end position="744"/>
    </location>
</feature>
<evidence type="ECO:0000313" key="12">
    <source>
        <dbReference type="Proteomes" id="UP001497525"/>
    </source>
</evidence>
<organism evidence="11 12">
    <name type="scientific">Calicophoron daubneyi</name>
    <name type="common">Rumen fluke</name>
    <name type="synonym">Paramphistomum daubneyi</name>
    <dbReference type="NCBI Taxonomy" id="300641"/>
    <lineage>
        <taxon>Eukaryota</taxon>
        <taxon>Metazoa</taxon>
        <taxon>Spiralia</taxon>
        <taxon>Lophotrochozoa</taxon>
        <taxon>Platyhelminthes</taxon>
        <taxon>Trematoda</taxon>
        <taxon>Digenea</taxon>
        <taxon>Plagiorchiida</taxon>
        <taxon>Pronocephalata</taxon>
        <taxon>Paramphistomoidea</taxon>
        <taxon>Paramphistomidae</taxon>
        <taxon>Calicophoron</taxon>
    </lineage>
</organism>
<evidence type="ECO:0000256" key="4">
    <source>
        <dbReference type="ARBA" id="ARBA00023043"/>
    </source>
</evidence>
<dbReference type="AlphaFoldDB" id="A0AAV2T6N0"/>
<protein>
    <recommendedName>
        <fullName evidence="1">phospholipase A2</fullName>
        <ecNumber evidence="1">3.1.1.4</ecNumber>
    </recommendedName>
</protein>
<feature type="repeat" description="ANK" evidence="7">
    <location>
        <begin position="339"/>
        <end position="371"/>
    </location>
</feature>
<keyword evidence="4 7" id="KW-0040">ANK repeat</keyword>
<evidence type="ECO:0000313" key="11">
    <source>
        <dbReference type="EMBL" id="CAL5131734.1"/>
    </source>
</evidence>
<dbReference type="InterPro" id="IPR002641">
    <property type="entry name" value="PNPLA_dom"/>
</dbReference>
<feature type="compositionally biased region" description="Low complexity" evidence="9">
    <location>
        <begin position="673"/>
        <end position="684"/>
    </location>
</feature>
<dbReference type="InterPro" id="IPR002110">
    <property type="entry name" value="Ankyrin_rpt"/>
</dbReference>